<proteinExistence type="predicted"/>
<reference evidence="1 2" key="1">
    <citation type="submission" date="2020-06" db="EMBL/GenBank/DDBJ databases">
        <title>Nonomuraea sp. SMC257, a novel actinomycete isolated from soil.</title>
        <authorList>
            <person name="Chanama M."/>
        </authorList>
    </citation>
    <scope>NUCLEOTIDE SEQUENCE [LARGE SCALE GENOMIC DNA]</scope>
    <source>
        <strain evidence="1 2">SMC257</strain>
    </source>
</reference>
<name>A0A7Y6M6I0_9ACTN</name>
<organism evidence="1 2">
    <name type="scientific">Nonomuraea montanisoli</name>
    <dbReference type="NCBI Taxonomy" id="2741721"/>
    <lineage>
        <taxon>Bacteria</taxon>
        <taxon>Bacillati</taxon>
        <taxon>Actinomycetota</taxon>
        <taxon>Actinomycetes</taxon>
        <taxon>Streptosporangiales</taxon>
        <taxon>Streptosporangiaceae</taxon>
        <taxon>Nonomuraea</taxon>
    </lineage>
</organism>
<evidence type="ECO:0000313" key="2">
    <source>
        <dbReference type="Proteomes" id="UP000586042"/>
    </source>
</evidence>
<comment type="caution">
    <text evidence="1">The sequence shown here is derived from an EMBL/GenBank/DDBJ whole genome shotgun (WGS) entry which is preliminary data.</text>
</comment>
<keyword evidence="2" id="KW-1185">Reference proteome</keyword>
<dbReference type="AlphaFoldDB" id="A0A7Y6M6I0"/>
<dbReference type="EMBL" id="JABWGN010000012">
    <property type="protein sequence ID" value="NUW35626.1"/>
    <property type="molecule type" value="Genomic_DNA"/>
</dbReference>
<dbReference type="RefSeq" id="WP_175593080.1">
    <property type="nucleotide sequence ID" value="NZ_JABWGN010000012.1"/>
</dbReference>
<protein>
    <submittedName>
        <fullName evidence="1">Uncharacterized protein</fullName>
    </submittedName>
</protein>
<gene>
    <name evidence="1" type="ORF">HTZ77_29965</name>
</gene>
<dbReference type="Proteomes" id="UP000586042">
    <property type="component" value="Unassembled WGS sequence"/>
</dbReference>
<accession>A0A7Y6M6I0</accession>
<sequence>MPVVLAQQLAGPGGEAAVADLKAAEPQLETGGDVVATPTLARVVQTDRRIRIALGQWADRLFTAVSVTIGVCTI</sequence>
<evidence type="ECO:0000313" key="1">
    <source>
        <dbReference type="EMBL" id="NUW35626.1"/>
    </source>
</evidence>